<accession>A0A2J5HTC3</accession>
<dbReference type="SUPFAM" id="SSF56645">
    <property type="entry name" value="Acyl-CoA dehydrogenase NM domain-like"/>
    <property type="match status" value="1"/>
</dbReference>
<sequence>MSSPKCNLSELALFRLGTESAGADERINISYQRARAVAKTYDMKIHDVIDLSPKFWQLHQDFVAAFDFAAYTLVTIQLNLAAGTLAPFAVSSRERGLLLEDILSFKVSAQYMLTEVGHGLDARNLETTATLLPNGDFDLHTPNSNAAKIMPPSWPRAGFPRVAVVFARLIVQDEARGLRPFIVWLNDGETMCAGVTAKLLFARTGSKPLDHTITTFSHVRLPFSALLGSLETPANERDNFLSITRRIHVGSLALTMGLIPLLKRAVFVAGRYSINRQIGGPKNEPISIISLRTQQQPILYALAKIAVLEAYAQESIRLFQDPTLGPDVKQGIVAAFKAVGTQATHSALFALTARCGARGLYAENHIIESLVDSHGISIAEGDTLALSIRFGTELLLGRYQPPPPKDPKNILARHEKGLLDESRLLLKGISGGHRSSEFNSLILPRCQPIVQAIGHRLAYEAALEAGVDQNLLRLFKTGVMLQDPSWYVQHAGISRESMFADEAQALDSVLPQLDGLLNQTGVQPYCSAPILSQDSWEAFVDQLETREGTKSRALSEISRL</sequence>
<evidence type="ECO:0000259" key="1">
    <source>
        <dbReference type="Pfam" id="PF22924"/>
    </source>
</evidence>
<dbReference type="InterPro" id="IPR046373">
    <property type="entry name" value="Acyl-CoA_Oxase/DH_mid-dom_sf"/>
</dbReference>
<dbReference type="GO" id="GO:0005504">
    <property type="term" value="F:fatty acid binding"/>
    <property type="evidence" value="ECO:0007669"/>
    <property type="project" value="TreeGrafter"/>
</dbReference>
<keyword evidence="3" id="KW-1185">Reference proteome</keyword>
<reference evidence="3" key="1">
    <citation type="submission" date="2017-12" db="EMBL/GenBank/DDBJ databases">
        <authorList>
            <consortium name="DOE Joint Genome Institute"/>
            <person name="Mondo S.J."/>
            <person name="Kjaerbolling I."/>
            <person name="Vesth T.C."/>
            <person name="Frisvad J.C."/>
            <person name="Nybo J.L."/>
            <person name="Theobald S."/>
            <person name="Kuo A."/>
            <person name="Bowyer P."/>
            <person name="Matsuda Y."/>
            <person name="Lyhne E.K."/>
            <person name="Kogle M.E."/>
            <person name="Clum A."/>
            <person name="Lipzen A."/>
            <person name="Salamov A."/>
            <person name="Ngan C.Y."/>
            <person name="Daum C."/>
            <person name="Chiniquy J."/>
            <person name="Barry K."/>
            <person name="LaButti K."/>
            <person name="Haridas S."/>
            <person name="Simmons B.A."/>
            <person name="Magnuson J.K."/>
            <person name="Mortensen U.H."/>
            <person name="Larsen T.O."/>
            <person name="Grigoriev I.V."/>
            <person name="Baker S.E."/>
            <person name="Andersen M.R."/>
            <person name="Nordberg H.P."/>
            <person name="Cantor M.N."/>
            <person name="Hua S.X."/>
        </authorList>
    </citation>
    <scope>NUCLEOTIDE SEQUENCE [LARGE SCALE GENOMIC DNA]</scope>
    <source>
        <strain evidence="3">IBT 19404</strain>
    </source>
</reference>
<evidence type="ECO:0000313" key="3">
    <source>
        <dbReference type="Proteomes" id="UP000235023"/>
    </source>
</evidence>
<dbReference type="GO" id="GO:0071949">
    <property type="term" value="F:FAD binding"/>
    <property type="evidence" value="ECO:0007669"/>
    <property type="project" value="InterPro"/>
</dbReference>
<dbReference type="GO" id="GO:0005777">
    <property type="term" value="C:peroxisome"/>
    <property type="evidence" value="ECO:0007669"/>
    <property type="project" value="InterPro"/>
</dbReference>
<dbReference type="OrthoDB" id="538336at2759"/>
<dbReference type="InterPro" id="IPR036250">
    <property type="entry name" value="AcylCo_DH-like_C"/>
</dbReference>
<dbReference type="EMBL" id="KZ559545">
    <property type="protein sequence ID" value="PLN80602.1"/>
    <property type="molecule type" value="Genomic_DNA"/>
</dbReference>
<dbReference type="Gene3D" id="1.20.140.10">
    <property type="entry name" value="Butyryl-CoA Dehydrogenase, subunit A, domain 3"/>
    <property type="match status" value="1"/>
</dbReference>
<evidence type="ECO:0000313" key="2">
    <source>
        <dbReference type="EMBL" id="PLN80602.1"/>
    </source>
</evidence>
<dbReference type="GO" id="GO:0033540">
    <property type="term" value="P:fatty acid beta-oxidation using acyl-CoA oxidase"/>
    <property type="evidence" value="ECO:0007669"/>
    <property type="project" value="TreeGrafter"/>
</dbReference>
<dbReference type="Gene3D" id="2.40.110.10">
    <property type="entry name" value="Butyryl-CoA Dehydrogenase, subunit A, domain 2"/>
    <property type="match status" value="1"/>
</dbReference>
<organism evidence="2 3">
    <name type="scientific">Aspergillus taichungensis</name>
    <dbReference type="NCBI Taxonomy" id="482145"/>
    <lineage>
        <taxon>Eukaryota</taxon>
        <taxon>Fungi</taxon>
        <taxon>Dikarya</taxon>
        <taxon>Ascomycota</taxon>
        <taxon>Pezizomycotina</taxon>
        <taxon>Eurotiomycetes</taxon>
        <taxon>Eurotiomycetidae</taxon>
        <taxon>Eurotiales</taxon>
        <taxon>Aspergillaceae</taxon>
        <taxon>Aspergillus</taxon>
        <taxon>Aspergillus subgen. Circumdati</taxon>
    </lineage>
</organism>
<dbReference type="GO" id="GO:0055088">
    <property type="term" value="P:lipid homeostasis"/>
    <property type="evidence" value="ECO:0007669"/>
    <property type="project" value="TreeGrafter"/>
</dbReference>
<dbReference type="PANTHER" id="PTHR10909:SF382">
    <property type="entry name" value="ACYL-COENZYME A OXIDASE"/>
    <property type="match status" value="1"/>
</dbReference>
<dbReference type="InterPro" id="IPR055060">
    <property type="entry name" value="ACOX_C_alpha1"/>
</dbReference>
<dbReference type="InterPro" id="IPR009100">
    <property type="entry name" value="AcylCoA_DH/oxidase_NM_dom_sf"/>
</dbReference>
<proteinExistence type="predicted"/>
<feature type="domain" description="Acyl-CoA oxidase C-alpha1" evidence="1">
    <location>
        <begin position="258"/>
        <end position="390"/>
    </location>
</feature>
<dbReference type="InterPro" id="IPR012258">
    <property type="entry name" value="Acyl-CoA_oxidase"/>
</dbReference>
<dbReference type="SUPFAM" id="SSF47203">
    <property type="entry name" value="Acyl-CoA dehydrogenase C-terminal domain-like"/>
    <property type="match status" value="1"/>
</dbReference>
<protein>
    <submittedName>
        <fullName evidence="2">Acyl-CoA dehydrogenase/oxidase</fullName>
    </submittedName>
</protein>
<dbReference type="PANTHER" id="PTHR10909">
    <property type="entry name" value="ELECTRON TRANSPORT OXIDOREDUCTASE"/>
    <property type="match status" value="1"/>
</dbReference>
<dbReference type="AlphaFoldDB" id="A0A2J5HTC3"/>
<dbReference type="Proteomes" id="UP000235023">
    <property type="component" value="Unassembled WGS sequence"/>
</dbReference>
<dbReference type="Pfam" id="PF22924">
    <property type="entry name" value="ACOX_C_alpha1"/>
    <property type="match status" value="1"/>
</dbReference>
<name>A0A2J5HTC3_9EURO</name>
<dbReference type="GO" id="GO:0003997">
    <property type="term" value="F:acyl-CoA oxidase activity"/>
    <property type="evidence" value="ECO:0007669"/>
    <property type="project" value="InterPro"/>
</dbReference>
<gene>
    <name evidence="2" type="ORF">BDW42DRAFT_185909</name>
</gene>